<evidence type="ECO:0000313" key="1">
    <source>
        <dbReference type="EMBL" id="POM57307.1"/>
    </source>
</evidence>
<name>A0A2P4WVJ4_9STRA</name>
<comment type="caution">
    <text evidence="1">The sequence shown here is derived from an EMBL/GenBank/DDBJ whole genome shotgun (WGS) entry which is preliminary data.</text>
</comment>
<keyword evidence="1" id="KW-0067">ATP-binding</keyword>
<dbReference type="EMBL" id="NCKW01020833">
    <property type="protein sequence ID" value="POM57307.1"/>
    <property type="molecule type" value="Genomic_DNA"/>
</dbReference>
<reference evidence="1 2" key="1">
    <citation type="journal article" date="2017" name="Genome Biol. Evol.">
        <title>Phytophthora megakarya and P. palmivora, closely related causal agents of cacao black pod rot, underwent increases in genome sizes and gene numbers by different mechanisms.</title>
        <authorList>
            <person name="Ali S.S."/>
            <person name="Shao J."/>
            <person name="Lary D.J."/>
            <person name="Kronmiller B."/>
            <person name="Shen D."/>
            <person name="Strem M.D."/>
            <person name="Amoako-Attah I."/>
            <person name="Akrofi A.Y."/>
            <person name="Begoude B.A."/>
            <person name="Ten Hoopen G.M."/>
            <person name="Coulibaly K."/>
            <person name="Kebe B.I."/>
            <person name="Melnick R.L."/>
            <person name="Guiltinan M.J."/>
            <person name="Tyler B.M."/>
            <person name="Meinhardt L.W."/>
            <person name="Bailey B.A."/>
        </authorList>
    </citation>
    <scope>NUCLEOTIDE SEQUENCE [LARGE SCALE GENOMIC DNA]</scope>
    <source>
        <strain evidence="2">sbr112.9</strain>
    </source>
</reference>
<dbReference type="OrthoDB" id="6692397at2759"/>
<keyword evidence="1" id="KW-0347">Helicase</keyword>
<keyword evidence="2" id="KW-1185">Reference proteome</keyword>
<dbReference type="GO" id="GO:0004386">
    <property type="term" value="F:helicase activity"/>
    <property type="evidence" value="ECO:0007669"/>
    <property type="project" value="UniProtKB-KW"/>
</dbReference>
<keyword evidence="1" id="KW-0547">Nucleotide-binding</keyword>
<proteinExistence type="predicted"/>
<keyword evidence="1" id="KW-0378">Hydrolase</keyword>
<gene>
    <name evidence="1" type="ORF">PHPALM_38195</name>
</gene>
<protein>
    <submittedName>
        <fullName evidence="1">ATP-dependent RNA helicase SUPV3L1</fullName>
    </submittedName>
</protein>
<dbReference type="AlphaFoldDB" id="A0A2P4WVJ4"/>
<evidence type="ECO:0000313" key="2">
    <source>
        <dbReference type="Proteomes" id="UP000237271"/>
    </source>
</evidence>
<dbReference type="Proteomes" id="UP000237271">
    <property type="component" value="Unassembled WGS sequence"/>
</dbReference>
<feature type="non-terminal residue" evidence="1">
    <location>
        <position position="156"/>
    </location>
</feature>
<accession>A0A2P4WVJ4</accession>
<organism evidence="1 2">
    <name type="scientific">Phytophthora palmivora</name>
    <dbReference type="NCBI Taxonomy" id="4796"/>
    <lineage>
        <taxon>Eukaryota</taxon>
        <taxon>Sar</taxon>
        <taxon>Stramenopiles</taxon>
        <taxon>Oomycota</taxon>
        <taxon>Peronosporomycetes</taxon>
        <taxon>Peronosporales</taxon>
        <taxon>Peronosporaceae</taxon>
        <taxon>Phytophthora</taxon>
    </lineage>
</organism>
<sequence length="156" mass="17811">MLRAARQLSRVARASSTRLQLHQPSLHLLAVSVASPQAPTSFRTQSYVNVAPRTYSTSAIANECDDTELPDVKWPSDLAKRVHRRMRNFPRNYQAKELVVEAGMNPAEWAMAASSFRKSFLSTPAKYFENQAELLAFGRDLDDIKRHNSFIFYPYF</sequence>